<reference evidence="1 2" key="1">
    <citation type="submission" date="2018-04" db="EMBL/GenBank/DDBJ databases">
        <title>Genomic Encyclopedia of Archaeal and Bacterial Type Strains, Phase II (KMG-II): from individual species to whole genera.</title>
        <authorList>
            <person name="Goeker M."/>
        </authorList>
    </citation>
    <scope>NUCLEOTIDE SEQUENCE [LARGE SCALE GENOMIC DNA]</scope>
    <source>
        <strain evidence="1 2">DSM 19783</strain>
    </source>
</reference>
<gene>
    <name evidence="1" type="ORF">C8N38_12076</name>
</gene>
<accession>A0A8E3AP66</accession>
<proteinExistence type="predicted"/>
<name>A0A8E3AP66_9RHOB</name>
<evidence type="ECO:0000313" key="1">
    <source>
        <dbReference type="EMBL" id="PTW43936.1"/>
    </source>
</evidence>
<evidence type="ECO:0000313" key="2">
    <source>
        <dbReference type="Proteomes" id="UP000244037"/>
    </source>
</evidence>
<dbReference type="Proteomes" id="UP000244037">
    <property type="component" value="Unassembled WGS sequence"/>
</dbReference>
<protein>
    <submittedName>
        <fullName evidence="1">Uncharacterized protein</fullName>
    </submittedName>
</protein>
<dbReference type="AlphaFoldDB" id="A0A8E3AP66"/>
<dbReference type="EMBL" id="QAYC01000020">
    <property type="protein sequence ID" value="PTW43936.1"/>
    <property type="molecule type" value="Genomic_DNA"/>
</dbReference>
<dbReference type="RefSeq" id="WP_108028643.1">
    <property type="nucleotide sequence ID" value="NZ_QAYC01000020.1"/>
</dbReference>
<organism evidence="1 2">
    <name type="scientific">Rhodovulum kholense</name>
    <dbReference type="NCBI Taxonomy" id="453584"/>
    <lineage>
        <taxon>Bacteria</taxon>
        <taxon>Pseudomonadati</taxon>
        <taxon>Pseudomonadota</taxon>
        <taxon>Alphaproteobacteria</taxon>
        <taxon>Rhodobacterales</taxon>
        <taxon>Paracoccaceae</taxon>
        <taxon>Rhodovulum</taxon>
    </lineage>
</organism>
<keyword evidence="2" id="KW-1185">Reference proteome</keyword>
<comment type="caution">
    <text evidence="1">The sequence shown here is derived from an EMBL/GenBank/DDBJ whole genome shotgun (WGS) entry which is preliminary data.</text>
</comment>
<sequence>MAAPVQAAVEPAAAIECAKDALFDAIVSGRDTLRYPLLPRQRLREIAAELGEMLDALRKEDAAYVPHGAVAGATTFPEAR</sequence>